<name>A0ABU8TNW5_9HYPH</name>
<feature type="domain" description="Phytase-like" evidence="2">
    <location>
        <begin position="76"/>
        <end position="328"/>
    </location>
</feature>
<dbReference type="InterPro" id="IPR014567">
    <property type="entry name" value="UCP031900"/>
</dbReference>
<dbReference type="RefSeq" id="WP_340276109.1">
    <property type="nucleotide sequence ID" value="NZ_JBAKIA010000013.1"/>
</dbReference>
<evidence type="ECO:0000259" key="2">
    <source>
        <dbReference type="Pfam" id="PF13449"/>
    </source>
</evidence>
<dbReference type="EMBL" id="JBAKIA010000013">
    <property type="protein sequence ID" value="MEJ8475844.1"/>
    <property type="molecule type" value="Genomic_DNA"/>
</dbReference>
<dbReference type="InterPro" id="IPR027372">
    <property type="entry name" value="Phytase-like_dom"/>
</dbReference>
<dbReference type="Proteomes" id="UP001385499">
    <property type="component" value="Unassembled WGS sequence"/>
</dbReference>
<keyword evidence="4" id="KW-1185">Reference proteome</keyword>
<dbReference type="PIRSF" id="PIRSF031900">
    <property type="entry name" value="UCP031900"/>
    <property type="match status" value="1"/>
</dbReference>
<evidence type="ECO:0000313" key="3">
    <source>
        <dbReference type="EMBL" id="MEJ8475844.1"/>
    </source>
</evidence>
<reference evidence="3 4" key="1">
    <citation type="submission" date="2024-02" db="EMBL/GenBank/DDBJ databases">
        <title>Roseibium algae sp. nov., isolated from marine alga (Grateloupia sp.), showing potential in myo-inositol conversion.</title>
        <authorList>
            <person name="Wang Y."/>
        </authorList>
    </citation>
    <scope>NUCLEOTIDE SEQUENCE [LARGE SCALE GENOMIC DNA]</scope>
    <source>
        <strain evidence="3 4">H3510</strain>
    </source>
</reference>
<feature type="signal peptide" evidence="1">
    <location>
        <begin position="1"/>
        <end position="28"/>
    </location>
</feature>
<gene>
    <name evidence="3" type="ORF">V6575_17255</name>
</gene>
<dbReference type="Pfam" id="PF13449">
    <property type="entry name" value="Phytase-like"/>
    <property type="match status" value="1"/>
</dbReference>
<proteinExistence type="predicted"/>
<evidence type="ECO:0000313" key="4">
    <source>
        <dbReference type="Proteomes" id="UP001385499"/>
    </source>
</evidence>
<keyword evidence="1" id="KW-0732">Signal</keyword>
<comment type="caution">
    <text evidence="3">The sequence shown here is derived from an EMBL/GenBank/DDBJ whole genome shotgun (WGS) entry which is preliminary data.</text>
</comment>
<protein>
    <submittedName>
        <fullName evidence="3">Esterase-like activity of phytase family protein</fullName>
    </submittedName>
</protein>
<accession>A0ABU8TNW5</accession>
<organism evidence="3 4">
    <name type="scientific">Roseibium algae</name>
    <dbReference type="NCBI Taxonomy" id="3123038"/>
    <lineage>
        <taxon>Bacteria</taxon>
        <taxon>Pseudomonadati</taxon>
        <taxon>Pseudomonadota</taxon>
        <taxon>Alphaproteobacteria</taxon>
        <taxon>Hyphomicrobiales</taxon>
        <taxon>Stappiaceae</taxon>
        <taxon>Roseibium</taxon>
    </lineage>
</organism>
<evidence type="ECO:0000256" key="1">
    <source>
        <dbReference type="SAM" id="SignalP"/>
    </source>
</evidence>
<feature type="chain" id="PRO_5046237953" evidence="1">
    <location>
        <begin position="29"/>
        <end position="349"/>
    </location>
</feature>
<sequence>MARSGFGKLAASALFCGLTLLNSSIVFGSDTVILSDATPVQVRTKQFDNFRIGRNTRTFGRVTFLGGLELISPDRNVGGLSGLLSLDHGNEILAVTDNGLWFSASLEQDSDSRPLGIENARYTPLLNAKGKTLRASWKHDTEAITLDGDSILVSAERANAIFRFPWPLATGKERMLEELPVSEQIRNLRSTKGLEAMAMAPEGTPLSGTLLAVAERGPSGSDELPGFLLKGGKQKTFSILRSERFDATDAAFLPSGDLLLLERRFNLRDLVGMRIRQFTADSIRQSARLKGKVLLEADYGDQIDNMEGLSVHIDTNGSTILTLLSDNNRSLLQRTLLLRFKLDASSPND</sequence>